<gene>
    <name evidence="3" type="ORF">CUZ56_01529</name>
</gene>
<protein>
    <recommendedName>
        <fullName evidence="2">DUF4136 domain-containing protein</fullName>
    </recommendedName>
</protein>
<sequence>MALRLFICFLADQCIMKPLLRCISVLALSTCFALLAGCTTTSVFKARVTTFQDWPENADQTAMTYTFYHLPGQDISLEQETYENLVRHPLDNAGFIEAAPDSQPRYLVYLFVWSGEKERQVSVPVYDNAPPPVLVPGYRNPYSGIWYGSHWVYPYGMGPRYMGERLVTQNYLHARLTLIIRDTHEPSEQGMPHSVYETTAITKSASRTLLQLIPLMAQAALSDFPAANGSERIVQIELEKGR</sequence>
<dbReference type="OrthoDB" id="8940851at2"/>
<dbReference type="Pfam" id="PF13590">
    <property type="entry name" value="DUF4136"/>
    <property type="match status" value="1"/>
</dbReference>
<dbReference type="EMBL" id="PQSP01000003">
    <property type="protein sequence ID" value="RUS66738.1"/>
    <property type="molecule type" value="Genomic_DNA"/>
</dbReference>
<comment type="caution">
    <text evidence="3">The sequence shown here is derived from an EMBL/GenBank/DDBJ whole genome shotgun (WGS) entry which is preliminary data.</text>
</comment>
<evidence type="ECO:0000256" key="1">
    <source>
        <dbReference type="SAM" id="SignalP"/>
    </source>
</evidence>
<evidence type="ECO:0000313" key="4">
    <source>
        <dbReference type="Proteomes" id="UP000286947"/>
    </source>
</evidence>
<name>A0A433SDB3_9BURK</name>
<dbReference type="Proteomes" id="UP000286947">
    <property type="component" value="Unassembled WGS sequence"/>
</dbReference>
<dbReference type="AlphaFoldDB" id="A0A433SDB3"/>
<accession>A0A433SDB3</accession>
<feature type="domain" description="DUF4136" evidence="2">
    <location>
        <begin position="60"/>
        <end position="225"/>
    </location>
</feature>
<evidence type="ECO:0000259" key="2">
    <source>
        <dbReference type="Pfam" id="PF13590"/>
    </source>
</evidence>
<reference evidence="3 4" key="1">
    <citation type="submission" date="2018-01" db="EMBL/GenBank/DDBJ databases">
        <title>Saezia sanguinis gen. nov., sp. nov., in the order Burkholderiales isolated from human blood.</title>
        <authorList>
            <person name="Medina-Pascual M.J."/>
            <person name="Valdezate S."/>
            <person name="Monzon S."/>
            <person name="Cuesta I."/>
            <person name="Carrasco G."/>
            <person name="Villalon P."/>
            <person name="Saez-Nieto J.A."/>
        </authorList>
    </citation>
    <scope>NUCLEOTIDE SEQUENCE [LARGE SCALE GENOMIC DNA]</scope>
    <source>
        <strain evidence="3 4">CNM695-12</strain>
    </source>
</reference>
<feature type="signal peptide" evidence="1">
    <location>
        <begin position="1"/>
        <end position="36"/>
    </location>
</feature>
<proteinExistence type="predicted"/>
<keyword evidence="4" id="KW-1185">Reference proteome</keyword>
<feature type="chain" id="PRO_5019265884" description="DUF4136 domain-containing protein" evidence="1">
    <location>
        <begin position="37"/>
        <end position="242"/>
    </location>
</feature>
<keyword evidence="1" id="KW-0732">Signal</keyword>
<evidence type="ECO:0000313" key="3">
    <source>
        <dbReference type="EMBL" id="RUS66738.1"/>
    </source>
</evidence>
<organism evidence="3 4">
    <name type="scientific">Saezia sanguinis</name>
    <dbReference type="NCBI Taxonomy" id="1965230"/>
    <lineage>
        <taxon>Bacteria</taxon>
        <taxon>Pseudomonadati</taxon>
        <taxon>Pseudomonadota</taxon>
        <taxon>Betaproteobacteria</taxon>
        <taxon>Burkholderiales</taxon>
        <taxon>Saeziaceae</taxon>
        <taxon>Saezia</taxon>
    </lineage>
</organism>
<dbReference type="InterPro" id="IPR025411">
    <property type="entry name" value="DUF4136"/>
</dbReference>